<organism evidence="3 4">
    <name type="scientific">Saccoglossus kowalevskii</name>
    <name type="common">Acorn worm</name>
    <dbReference type="NCBI Taxonomy" id="10224"/>
    <lineage>
        <taxon>Eukaryota</taxon>
        <taxon>Metazoa</taxon>
        <taxon>Hemichordata</taxon>
        <taxon>Enteropneusta</taxon>
        <taxon>Harrimaniidae</taxon>
        <taxon>Saccoglossus</taxon>
    </lineage>
</organism>
<sequence length="247" mass="28525">MDQSTSIPQTTRFDVAVVPNGGPVTPEALPIPENLQELVIKDNERFEDWIEEMLSMREQNVLWGKAKHDEIRHLYTMLTPKEGEPWEWITVDWLRKWLSDENTSCPPVDNQKLLCKHGNMDPDKVNDAKHISKQAADLIFTKYHGAPRILQRQFCKQCVVDRCKLLRIRLRITEDHKILSNLTKHKVESGFWIGKASLRGWRGMVLNKLEGNTTNRRKEDEDDSQCTQSTNDTSKELSSSQQSKTTG</sequence>
<dbReference type="SMART" id="SM00695">
    <property type="entry name" value="DUSP"/>
    <property type="match status" value="1"/>
</dbReference>
<accession>A0ABM0M7B8</accession>
<dbReference type="Proteomes" id="UP000694865">
    <property type="component" value="Unplaced"/>
</dbReference>
<protein>
    <submittedName>
        <fullName evidence="4">Ubiquitin carboxyl-terminal hydrolase 48-like</fullName>
    </submittedName>
</protein>
<reference evidence="4" key="1">
    <citation type="submission" date="2025-08" db="UniProtKB">
        <authorList>
            <consortium name="RefSeq"/>
        </authorList>
    </citation>
    <scope>IDENTIFICATION</scope>
    <source>
        <tissue evidence="4">Testes</tissue>
    </source>
</reference>
<dbReference type="Pfam" id="PF06337">
    <property type="entry name" value="DUSP"/>
    <property type="match status" value="1"/>
</dbReference>
<gene>
    <name evidence="4" type="primary">LOC102803373</name>
</gene>
<feature type="compositionally biased region" description="Polar residues" evidence="1">
    <location>
        <begin position="225"/>
        <end position="247"/>
    </location>
</feature>
<feature type="region of interest" description="Disordered" evidence="1">
    <location>
        <begin position="212"/>
        <end position="247"/>
    </location>
</feature>
<evidence type="ECO:0000259" key="2">
    <source>
        <dbReference type="SMART" id="SM00695"/>
    </source>
</evidence>
<dbReference type="GeneID" id="102803373"/>
<keyword evidence="3" id="KW-1185">Reference proteome</keyword>
<feature type="domain" description="DUSP" evidence="2">
    <location>
        <begin position="79"/>
        <end position="157"/>
    </location>
</feature>
<proteinExistence type="predicted"/>
<name>A0ABM0M7B8_SACKO</name>
<dbReference type="InterPro" id="IPR006615">
    <property type="entry name" value="Pept_C19_DUSP"/>
</dbReference>
<dbReference type="RefSeq" id="XP_006815909.1">
    <property type="nucleotide sequence ID" value="XM_006815846.1"/>
</dbReference>
<dbReference type="SUPFAM" id="SSF143791">
    <property type="entry name" value="DUSP-like"/>
    <property type="match status" value="1"/>
</dbReference>
<dbReference type="InterPro" id="IPR035927">
    <property type="entry name" value="DUSP-like_sf"/>
</dbReference>
<evidence type="ECO:0000313" key="3">
    <source>
        <dbReference type="Proteomes" id="UP000694865"/>
    </source>
</evidence>
<evidence type="ECO:0000256" key="1">
    <source>
        <dbReference type="SAM" id="MobiDB-lite"/>
    </source>
</evidence>
<evidence type="ECO:0000313" key="4">
    <source>
        <dbReference type="RefSeq" id="XP_006815909.1"/>
    </source>
</evidence>